<keyword evidence="3" id="KW-1185">Reference proteome</keyword>
<accession>A0A2P6THQ5</accession>
<protein>
    <submittedName>
        <fullName evidence="2">Uncharacterized protein</fullName>
    </submittedName>
</protein>
<reference evidence="2 3" key="1">
    <citation type="journal article" date="2018" name="Plant J.">
        <title>Genome sequences of Chlorella sorokiniana UTEX 1602 and Micractinium conductrix SAG 241.80: implications to maltose excretion by a green alga.</title>
        <authorList>
            <person name="Arriola M.B."/>
            <person name="Velmurugan N."/>
            <person name="Zhang Y."/>
            <person name="Plunkett M.H."/>
            <person name="Hondzo H."/>
            <person name="Barney B.M."/>
        </authorList>
    </citation>
    <scope>NUCLEOTIDE SEQUENCE [LARGE SCALE GENOMIC DNA]</scope>
    <source>
        <strain evidence="3">UTEX 1602</strain>
    </source>
</reference>
<dbReference type="OrthoDB" id="541556at2759"/>
<dbReference type="AlphaFoldDB" id="A0A2P6THQ5"/>
<keyword evidence="1" id="KW-0812">Transmembrane</keyword>
<evidence type="ECO:0000313" key="2">
    <source>
        <dbReference type="EMBL" id="PRW33806.1"/>
    </source>
</evidence>
<sequence length="60" mass="6755">MGWFRTMMHREPVICWSFIIGGIGLALPLVVPPIREQLGYNTPAPKTPPAVRQLIEQAKQ</sequence>
<feature type="transmembrane region" description="Helical" evidence="1">
    <location>
        <begin position="12"/>
        <end position="31"/>
    </location>
</feature>
<evidence type="ECO:0000256" key="1">
    <source>
        <dbReference type="SAM" id="Phobius"/>
    </source>
</evidence>
<comment type="caution">
    <text evidence="2">The sequence shown here is derived from an EMBL/GenBank/DDBJ whole genome shotgun (WGS) entry which is preliminary data.</text>
</comment>
<keyword evidence="1" id="KW-1133">Transmembrane helix</keyword>
<evidence type="ECO:0000313" key="3">
    <source>
        <dbReference type="Proteomes" id="UP000239899"/>
    </source>
</evidence>
<proteinExistence type="predicted"/>
<dbReference type="Proteomes" id="UP000239899">
    <property type="component" value="Unassembled WGS sequence"/>
</dbReference>
<gene>
    <name evidence="2" type="ORF">C2E21_7394</name>
</gene>
<organism evidence="2 3">
    <name type="scientific">Chlorella sorokiniana</name>
    <name type="common">Freshwater green alga</name>
    <dbReference type="NCBI Taxonomy" id="3076"/>
    <lineage>
        <taxon>Eukaryota</taxon>
        <taxon>Viridiplantae</taxon>
        <taxon>Chlorophyta</taxon>
        <taxon>core chlorophytes</taxon>
        <taxon>Trebouxiophyceae</taxon>
        <taxon>Chlorellales</taxon>
        <taxon>Chlorellaceae</taxon>
        <taxon>Chlorella clade</taxon>
        <taxon>Chlorella</taxon>
    </lineage>
</organism>
<keyword evidence="1" id="KW-0472">Membrane</keyword>
<name>A0A2P6THQ5_CHLSO</name>
<dbReference type="EMBL" id="LHPG02000015">
    <property type="protein sequence ID" value="PRW33806.1"/>
    <property type="molecule type" value="Genomic_DNA"/>
</dbReference>